<organism evidence="2 3">
    <name type="scientific">Dipteronia dyeriana</name>
    <dbReference type="NCBI Taxonomy" id="168575"/>
    <lineage>
        <taxon>Eukaryota</taxon>
        <taxon>Viridiplantae</taxon>
        <taxon>Streptophyta</taxon>
        <taxon>Embryophyta</taxon>
        <taxon>Tracheophyta</taxon>
        <taxon>Spermatophyta</taxon>
        <taxon>Magnoliopsida</taxon>
        <taxon>eudicotyledons</taxon>
        <taxon>Gunneridae</taxon>
        <taxon>Pentapetalae</taxon>
        <taxon>rosids</taxon>
        <taxon>malvids</taxon>
        <taxon>Sapindales</taxon>
        <taxon>Sapindaceae</taxon>
        <taxon>Hippocastanoideae</taxon>
        <taxon>Acereae</taxon>
        <taxon>Dipteronia</taxon>
    </lineage>
</organism>
<protein>
    <submittedName>
        <fullName evidence="2">Uncharacterized protein</fullName>
    </submittedName>
</protein>
<name>A0AAE0CRG4_9ROSI</name>
<evidence type="ECO:0000313" key="2">
    <source>
        <dbReference type="EMBL" id="KAK2660686.1"/>
    </source>
</evidence>
<dbReference type="EMBL" id="JANJYI010000002">
    <property type="protein sequence ID" value="KAK2660686.1"/>
    <property type="molecule type" value="Genomic_DNA"/>
</dbReference>
<evidence type="ECO:0000256" key="1">
    <source>
        <dbReference type="SAM" id="MobiDB-lite"/>
    </source>
</evidence>
<sequence length="172" mass="18998">MQPGTLYQKVGISFKGKVTNRITTIQINVTTNNNQEARHRSNPYSPTVGNNSSKNNQYANAVCQFCDKKGHVAHFCYTAKRMFQQQQSTANPATTGENGSSSNWLLDFGVSHHVTAGLNNLSLRQPYKGPDDIVIGDGIGLNITHTGFQLSPLPLVSILFRMFYVSYPCIKT</sequence>
<accession>A0AAE0CRG4</accession>
<dbReference type="SUPFAM" id="SSF57756">
    <property type="entry name" value="Retrovirus zinc finger-like domains"/>
    <property type="match status" value="1"/>
</dbReference>
<dbReference type="GO" id="GO:0008270">
    <property type="term" value="F:zinc ion binding"/>
    <property type="evidence" value="ECO:0007669"/>
    <property type="project" value="InterPro"/>
</dbReference>
<dbReference type="Proteomes" id="UP001280121">
    <property type="component" value="Unassembled WGS sequence"/>
</dbReference>
<proteinExistence type="predicted"/>
<comment type="caution">
    <text evidence="2">The sequence shown here is derived from an EMBL/GenBank/DDBJ whole genome shotgun (WGS) entry which is preliminary data.</text>
</comment>
<feature type="compositionally biased region" description="Polar residues" evidence="1">
    <location>
        <begin position="42"/>
        <end position="53"/>
    </location>
</feature>
<keyword evidence="3" id="KW-1185">Reference proteome</keyword>
<dbReference type="InterPro" id="IPR036875">
    <property type="entry name" value="Znf_CCHC_sf"/>
</dbReference>
<dbReference type="AlphaFoldDB" id="A0AAE0CRG4"/>
<dbReference type="GO" id="GO:0003676">
    <property type="term" value="F:nucleic acid binding"/>
    <property type="evidence" value="ECO:0007669"/>
    <property type="project" value="InterPro"/>
</dbReference>
<feature type="region of interest" description="Disordered" evidence="1">
    <location>
        <begin position="30"/>
        <end position="53"/>
    </location>
</feature>
<gene>
    <name evidence="2" type="ORF">Ddye_007219</name>
</gene>
<evidence type="ECO:0000313" key="3">
    <source>
        <dbReference type="Proteomes" id="UP001280121"/>
    </source>
</evidence>
<reference evidence="2" key="1">
    <citation type="journal article" date="2023" name="Plant J.">
        <title>Genome sequences and population genomics provide insights into the demographic history, inbreeding, and mutation load of two 'living fossil' tree species of Dipteronia.</title>
        <authorList>
            <person name="Feng Y."/>
            <person name="Comes H.P."/>
            <person name="Chen J."/>
            <person name="Zhu S."/>
            <person name="Lu R."/>
            <person name="Zhang X."/>
            <person name="Li P."/>
            <person name="Qiu J."/>
            <person name="Olsen K.M."/>
            <person name="Qiu Y."/>
        </authorList>
    </citation>
    <scope>NUCLEOTIDE SEQUENCE</scope>
    <source>
        <strain evidence="2">KIB01</strain>
    </source>
</reference>